<feature type="chain" id="PRO_5043000801" evidence="1">
    <location>
        <begin position="18"/>
        <end position="81"/>
    </location>
</feature>
<gene>
    <name evidence="2" type="ORF">SAY87_013981</name>
</gene>
<accession>A0AAN7GJD9</accession>
<dbReference type="Proteomes" id="UP001345219">
    <property type="component" value="Chromosome 12"/>
</dbReference>
<comment type="caution">
    <text evidence="2">The sequence shown here is derived from an EMBL/GenBank/DDBJ whole genome shotgun (WGS) entry which is preliminary data.</text>
</comment>
<proteinExistence type="predicted"/>
<organism evidence="2 3">
    <name type="scientific">Trapa incisa</name>
    <dbReference type="NCBI Taxonomy" id="236973"/>
    <lineage>
        <taxon>Eukaryota</taxon>
        <taxon>Viridiplantae</taxon>
        <taxon>Streptophyta</taxon>
        <taxon>Embryophyta</taxon>
        <taxon>Tracheophyta</taxon>
        <taxon>Spermatophyta</taxon>
        <taxon>Magnoliopsida</taxon>
        <taxon>eudicotyledons</taxon>
        <taxon>Gunneridae</taxon>
        <taxon>Pentapetalae</taxon>
        <taxon>rosids</taxon>
        <taxon>malvids</taxon>
        <taxon>Myrtales</taxon>
        <taxon>Lythraceae</taxon>
        <taxon>Trapa</taxon>
    </lineage>
</organism>
<evidence type="ECO:0000256" key="1">
    <source>
        <dbReference type="SAM" id="SignalP"/>
    </source>
</evidence>
<evidence type="ECO:0000313" key="3">
    <source>
        <dbReference type="Proteomes" id="UP001345219"/>
    </source>
</evidence>
<protein>
    <submittedName>
        <fullName evidence="2">Uncharacterized protein</fullName>
    </submittedName>
</protein>
<keyword evidence="3" id="KW-1185">Reference proteome</keyword>
<dbReference type="EMBL" id="JAXIOK010000019">
    <property type="protein sequence ID" value="KAK4747395.1"/>
    <property type="molecule type" value="Genomic_DNA"/>
</dbReference>
<keyword evidence="1" id="KW-0732">Signal</keyword>
<sequence length="81" mass="8757">MASLVLLLSELLRPSSSTLAFLSSSQPFPSPSTTFPASTASLNRWSLSTRPARRSGEEAEAPVNVVEDLQEPKVCVDLVWP</sequence>
<name>A0AAN7GJD9_9MYRT</name>
<evidence type="ECO:0000313" key="2">
    <source>
        <dbReference type="EMBL" id="KAK4747395.1"/>
    </source>
</evidence>
<reference evidence="2 3" key="1">
    <citation type="journal article" date="2023" name="Hortic Res">
        <title>Pangenome of water caltrop reveals structural variations and asymmetric subgenome divergence after allopolyploidization.</title>
        <authorList>
            <person name="Zhang X."/>
            <person name="Chen Y."/>
            <person name="Wang L."/>
            <person name="Yuan Y."/>
            <person name="Fang M."/>
            <person name="Shi L."/>
            <person name="Lu R."/>
            <person name="Comes H.P."/>
            <person name="Ma Y."/>
            <person name="Chen Y."/>
            <person name="Huang G."/>
            <person name="Zhou Y."/>
            <person name="Zheng Z."/>
            <person name="Qiu Y."/>
        </authorList>
    </citation>
    <scope>NUCLEOTIDE SEQUENCE [LARGE SCALE GENOMIC DNA]</scope>
    <source>
        <tissue evidence="2">Roots</tissue>
    </source>
</reference>
<feature type="signal peptide" evidence="1">
    <location>
        <begin position="1"/>
        <end position="17"/>
    </location>
</feature>
<dbReference type="AlphaFoldDB" id="A0AAN7GJD9"/>